<feature type="signal peptide" evidence="4">
    <location>
        <begin position="1"/>
        <end position="18"/>
    </location>
</feature>
<evidence type="ECO:0000313" key="5">
    <source>
        <dbReference type="Ensembl" id="ENSLCAP00010023691.1"/>
    </source>
</evidence>
<accession>A0A4W6DFL2</accession>
<reference evidence="6" key="1">
    <citation type="submission" date="2015-09" db="EMBL/GenBank/DDBJ databases">
        <authorList>
            <person name="Sai Rama Sridatta P."/>
        </authorList>
    </citation>
    <scope>NUCLEOTIDE SEQUENCE [LARGE SCALE GENOMIC DNA]</scope>
</reference>
<reference evidence="5" key="3">
    <citation type="submission" date="2025-09" db="UniProtKB">
        <authorList>
            <consortium name="Ensembl"/>
        </authorList>
    </citation>
    <scope>IDENTIFICATION</scope>
</reference>
<evidence type="ECO:0000256" key="3">
    <source>
        <dbReference type="ARBA" id="ARBA00023136"/>
    </source>
</evidence>
<dbReference type="GO" id="GO:0016020">
    <property type="term" value="C:membrane"/>
    <property type="evidence" value="ECO:0007669"/>
    <property type="project" value="UniProtKB-SubCell"/>
</dbReference>
<keyword evidence="4" id="KW-0732">Signal</keyword>
<evidence type="ECO:0000256" key="2">
    <source>
        <dbReference type="ARBA" id="ARBA00022692"/>
    </source>
</evidence>
<keyword evidence="3" id="KW-0472">Membrane</keyword>
<dbReference type="Proteomes" id="UP000314980">
    <property type="component" value="Unassembled WGS sequence"/>
</dbReference>
<organism evidence="5 6">
    <name type="scientific">Lates calcarifer</name>
    <name type="common">Barramundi</name>
    <name type="synonym">Holocentrus calcarifer</name>
    <dbReference type="NCBI Taxonomy" id="8187"/>
    <lineage>
        <taxon>Eukaryota</taxon>
        <taxon>Metazoa</taxon>
        <taxon>Chordata</taxon>
        <taxon>Craniata</taxon>
        <taxon>Vertebrata</taxon>
        <taxon>Euteleostomi</taxon>
        <taxon>Actinopterygii</taxon>
        <taxon>Neopterygii</taxon>
        <taxon>Teleostei</taxon>
        <taxon>Neoteleostei</taxon>
        <taxon>Acanthomorphata</taxon>
        <taxon>Carangaria</taxon>
        <taxon>Carangaria incertae sedis</taxon>
        <taxon>Centropomidae</taxon>
        <taxon>Lates</taxon>
    </lineage>
</organism>
<name>A0A4W6DFL2_LATCA</name>
<dbReference type="InterPro" id="IPR023395">
    <property type="entry name" value="MCP_dom_sf"/>
</dbReference>
<proteinExistence type="predicted"/>
<keyword evidence="6" id="KW-1185">Reference proteome</keyword>
<comment type="subcellular location">
    <subcellularLocation>
        <location evidence="1">Membrane</location>
    </subcellularLocation>
</comment>
<evidence type="ECO:0000256" key="4">
    <source>
        <dbReference type="SAM" id="SignalP"/>
    </source>
</evidence>
<dbReference type="SUPFAM" id="SSF103506">
    <property type="entry name" value="Mitochondrial carrier"/>
    <property type="match status" value="1"/>
</dbReference>
<protein>
    <submittedName>
        <fullName evidence="5">Uncharacterized protein</fullName>
    </submittedName>
</protein>
<reference evidence="5" key="2">
    <citation type="submission" date="2025-08" db="UniProtKB">
        <authorList>
            <consortium name="Ensembl"/>
        </authorList>
    </citation>
    <scope>IDENTIFICATION</scope>
</reference>
<keyword evidence="2" id="KW-0812">Transmembrane</keyword>
<dbReference type="Ensembl" id="ENSLCAT00010024210.1">
    <property type="protein sequence ID" value="ENSLCAP00010023691.1"/>
    <property type="gene ID" value="ENSLCAG00010011113.1"/>
</dbReference>
<dbReference type="AlphaFoldDB" id="A0A4W6DFL2"/>
<evidence type="ECO:0000256" key="1">
    <source>
        <dbReference type="ARBA" id="ARBA00004370"/>
    </source>
</evidence>
<sequence>MRLELALCSLLLCLKCTSLHIWITIRSSMPPPPPVRADEQYHGIQKEQADVFLCGSCANLIHFLKTLSFAFGKHCFSCNLPSGSAAGVTSLDSYNPLDLNVGRAAVIQVRYGRFVAHSRNTHSVVSWMTAVAGVCASCLLNTLNCYIRMMQSGCNGAKMIKEEIITSKKIASDEGGRAFFTGAVSHTHTHKHTH</sequence>
<evidence type="ECO:0000313" key="6">
    <source>
        <dbReference type="Proteomes" id="UP000314980"/>
    </source>
</evidence>
<feature type="chain" id="PRO_5021367397" evidence="4">
    <location>
        <begin position="19"/>
        <end position="194"/>
    </location>
</feature>